<comment type="pathway">
    <text evidence="2 14">Amino-acid biosynthesis; L-methionine biosynthesis via de novo pathway; L-homoserine from L-aspartate: step 3/3.</text>
</comment>
<evidence type="ECO:0000256" key="5">
    <source>
        <dbReference type="ARBA" id="ARBA00013376"/>
    </source>
</evidence>
<feature type="domain" description="Homoserine dehydrogenase catalytic" evidence="16">
    <location>
        <begin position="137"/>
        <end position="316"/>
    </location>
</feature>
<dbReference type="Gene3D" id="3.30.70.260">
    <property type="match status" value="1"/>
</dbReference>
<keyword evidence="7 14" id="KW-0791">Threonine biosynthesis</keyword>
<dbReference type="Proteomes" id="UP000234775">
    <property type="component" value="Unassembled WGS sequence"/>
</dbReference>
<dbReference type="UniPathway" id="UPA00050">
    <property type="reaction ID" value="UER00063"/>
</dbReference>
<evidence type="ECO:0000256" key="13">
    <source>
        <dbReference type="PIRSR" id="PIRSR000098-2"/>
    </source>
</evidence>
<dbReference type="Pfam" id="PF00742">
    <property type="entry name" value="Homoserine_dh"/>
    <property type="match status" value="1"/>
</dbReference>
<protein>
    <recommendedName>
        <fullName evidence="5 14">Homoserine dehydrogenase</fullName>
        <ecNumber evidence="4 14">1.1.1.3</ecNumber>
    </recommendedName>
</protein>
<dbReference type="KEGG" id="acg:AWM71_05855"/>
<evidence type="ECO:0000256" key="10">
    <source>
        <dbReference type="ARBA" id="ARBA00023167"/>
    </source>
</evidence>
<dbReference type="GO" id="GO:0004412">
    <property type="term" value="F:homoserine dehydrogenase activity"/>
    <property type="evidence" value="ECO:0007669"/>
    <property type="project" value="UniProtKB-EC"/>
</dbReference>
<dbReference type="UniPathway" id="UPA00051">
    <property type="reaction ID" value="UER00465"/>
</dbReference>
<dbReference type="InterPro" id="IPR016204">
    <property type="entry name" value="HDH"/>
</dbReference>
<dbReference type="Gene3D" id="3.40.50.720">
    <property type="entry name" value="NAD(P)-binding Rossmann-like Domain"/>
    <property type="match status" value="1"/>
</dbReference>
<dbReference type="FunFam" id="3.30.360.10:FF:000005">
    <property type="entry name" value="Homoserine dehydrogenase"/>
    <property type="match status" value="1"/>
</dbReference>
<evidence type="ECO:0000256" key="9">
    <source>
        <dbReference type="ARBA" id="ARBA00023053"/>
    </source>
</evidence>
<evidence type="ECO:0000256" key="8">
    <source>
        <dbReference type="ARBA" id="ARBA00023002"/>
    </source>
</evidence>
<dbReference type="Pfam" id="PF03447">
    <property type="entry name" value="NAD_binding_3"/>
    <property type="match status" value="1"/>
</dbReference>
<dbReference type="GO" id="GO:0050661">
    <property type="term" value="F:NADP binding"/>
    <property type="evidence" value="ECO:0007669"/>
    <property type="project" value="InterPro"/>
</dbReference>
<dbReference type="PANTHER" id="PTHR43331:SF1">
    <property type="entry name" value="HOMOSERINE DEHYDROGENASE"/>
    <property type="match status" value="1"/>
</dbReference>
<comment type="pathway">
    <text evidence="1 14">Amino-acid biosynthesis; L-threonine biosynthesis; L-threonine from L-aspartate: step 3/5.</text>
</comment>
<keyword evidence="10 14" id="KW-0486">Methionine biosynthesis</keyword>
<evidence type="ECO:0000256" key="12">
    <source>
        <dbReference type="PIRSR" id="PIRSR000098-1"/>
    </source>
</evidence>
<keyword evidence="8 14" id="KW-0560">Oxidoreductase</keyword>
<dbReference type="RefSeq" id="WP_060777078.1">
    <property type="nucleotide sequence ID" value="NZ_CP014159.1"/>
</dbReference>
<name>A0A109RCH6_9LACT</name>
<evidence type="ECO:0000256" key="15">
    <source>
        <dbReference type="RuleBase" id="RU004171"/>
    </source>
</evidence>
<dbReference type="GO" id="GO:0009088">
    <property type="term" value="P:threonine biosynthetic process"/>
    <property type="evidence" value="ECO:0007669"/>
    <property type="project" value="UniProtKB-UniPathway"/>
</dbReference>
<feature type="active site" description="Proton donor" evidence="12">
    <location>
        <position position="205"/>
    </location>
</feature>
<evidence type="ECO:0000256" key="11">
    <source>
        <dbReference type="ARBA" id="ARBA00048841"/>
    </source>
</evidence>
<dbReference type="EMBL" id="PKGZ01000002">
    <property type="protein sequence ID" value="PKY91671.1"/>
    <property type="molecule type" value="Genomic_DNA"/>
</dbReference>
<evidence type="ECO:0000256" key="2">
    <source>
        <dbReference type="ARBA" id="ARBA00005062"/>
    </source>
</evidence>
<sequence>MKIKHIGLLGLGTVGSGVARIIRDHQEKIQNQFGFSVQVDKVLVRDPKKIPEEFRGSFTVVSDYREIMEDPAIDLVVEVMGGIDFAKECLEAAFFNHKPVVTANKDLIAAYGKDLTRQAEEAGVSLRYEASVAGGIPILRALRESLAGDKLESVTGILNGTTNFILTKMTQEGADYAEVLKEAQALGFAEADPTSDVDGLDALRKVVILCKIAFGADVPMAKIPVQGIREVTPQDIQLAKDWGLVMKLLGRIQTSEQGEIFAEVAPFLVAKGHPLSQVDHEMNSIYTQGKASGTLMFYGAGAGELPTASAVLGDLLTICQELEQGVRPVAFARYEQELAWMSEDEVQARHFFHLAMAKDSQSLTPLLDQLGIHLEKSLVVPHDSKEGWTDFVGITELISYAQRQEFMAKVEACDQLVLRSVYGLMD</sequence>
<feature type="binding site" evidence="13">
    <location>
        <position position="190"/>
    </location>
    <ligand>
        <name>L-homoserine</name>
        <dbReference type="ChEBI" id="CHEBI:57476"/>
    </ligand>
</feature>
<reference evidence="18 19" key="1">
    <citation type="submission" date="2017-12" db="EMBL/GenBank/DDBJ databases">
        <title>Phylogenetic diversity of female urinary microbiome.</title>
        <authorList>
            <person name="Thomas-White K."/>
            <person name="Wolfe A.J."/>
        </authorList>
    </citation>
    <scope>NUCLEOTIDE SEQUENCE [LARGE SCALE GENOMIC DNA]</scope>
    <source>
        <strain evidence="18 19">UMB0844</strain>
    </source>
</reference>
<dbReference type="SUPFAM" id="SSF51735">
    <property type="entry name" value="NAD(P)-binding Rossmann-fold domains"/>
    <property type="match status" value="1"/>
</dbReference>
<comment type="similarity">
    <text evidence="3 15">Belongs to the homoserine dehydrogenase family.</text>
</comment>
<keyword evidence="9" id="KW-0915">Sodium</keyword>
<dbReference type="GO" id="GO:0009086">
    <property type="term" value="P:methionine biosynthetic process"/>
    <property type="evidence" value="ECO:0007669"/>
    <property type="project" value="UniProtKB-KW"/>
</dbReference>
<dbReference type="InterPro" id="IPR019811">
    <property type="entry name" value="HDH_CS"/>
</dbReference>
<evidence type="ECO:0000313" key="18">
    <source>
        <dbReference type="EMBL" id="PKY91671.1"/>
    </source>
</evidence>
<evidence type="ECO:0000256" key="14">
    <source>
        <dbReference type="RuleBase" id="RU000579"/>
    </source>
</evidence>
<evidence type="ECO:0000256" key="6">
    <source>
        <dbReference type="ARBA" id="ARBA00022605"/>
    </source>
</evidence>
<accession>A0A109RCH6</accession>
<feature type="domain" description="Aspartate/homoserine dehydrogenase NAD-binding" evidence="17">
    <location>
        <begin position="10"/>
        <end position="129"/>
    </location>
</feature>
<organism evidence="18 19">
    <name type="scientific">Aerococcus christensenii</name>
    <dbReference type="NCBI Taxonomy" id="87541"/>
    <lineage>
        <taxon>Bacteria</taxon>
        <taxon>Bacillati</taxon>
        <taxon>Bacillota</taxon>
        <taxon>Bacilli</taxon>
        <taxon>Lactobacillales</taxon>
        <taxon>Aerococcaceae</taxon>
        <taxon>Aerococcus</taxon>
    </lineage>
</organism>
<comment type="caution">
    <text evidence="18">The sequence shown here is derived from an EMBL/GenBank/DDBJ whole genome shotgun (WGS) entry which is preliminary data.</text>
</comment>
<proteinExistence type="inferred from homology"/>
<dbReference type="InterPro" id="IPR005106">
    <property type="entry name" value="Asp/hSer_DH_NAD-bd"/>
</dbReference>
<evidence type="ECO:0000256" key="1">
    <source>
        <dbReference type="ARBA" id="ARBA00005056"/>
    </source>
</evidence>
<evidence type="ECO:0000256" key="7">
    <source>
        <dbReference type="ARBA" id="ARBA00022697"/>
    </source>
</evidence>
<dbReference type="AlphaFoldDB" id="A0A109RCH6"/>
<evidence type="ECO:0000256" key="4">
    <source>
        <dbReference type="ARBA" id="ARBA00013213"/>
    </source>
</evidence>
<dbReference type="SUPFAM" id="SSF55347">
    <property type="entry name" value="Glyceraldehyde-3-phosphate dehydrogenase-like, C-terminal domain"/>
    <property type="match status" value="1"/>
</dbReference>
<dbReference type="InterPro" id="IPR001342">
    <property type="entry name" value="HDH_cat"/>
</dbReference>
<keyword evidence="13 14" id="KW-0521">NADP</keyword>
<evidence type="ECO:0000259" key="16">
    <source>
        <dbReference type="Pfam" id="PF00742"/>
    </source>
</evidence>
<keyword evidence="19" id="KW-1185">Reference proteome</keyword>
<comment type="catalytic activity">
    <reaction evidence="11">
        <text>L-homoserine + NADP(+) = L-aspartate 4-semialdehyde + NADPH + H(+)</text>
        <dbReference type="Rhea" id="RHEA:15761"/>
        <dbReference type="ChEBI" id="CHEBI:15378"/>
        <dbReference type="ChEBI" id="CHEBI:57476"/>
        <dbReference type="ChEBI" id="CHEBI:57783"/>
        <dbReference type="ChEBI" id="CHEBI:58349"/>
        <dbReference type="ChEBI" id="CHEBI:537519"/>
        <dbReference type="EC" id="1.1.1.3"/>
    </reaction>
    <physiologicalReaction direction="right-to-left" evidence="11">
        <dbReference type="Rhea" id="RHEA:15763"/>
    </physiologicalReaction>
</comment>
<dbReference type="EC" id="1.1.1.3" evidence="4 14"/>
<keyword evidence="6 14" id="KW-0028">Amino-acid biosynthesis</keyword>
<gene>
    <name evidence="18" type="ORF">CYJ27_03070</name>
</gene>
<evidence type="ECO:0000259" key="17">
    <source>
        <dbReference type="Pfam" id="PF03447"/>
    </source>
</evidence>
<feature type="binding site" evidence="13">
    <location>
        <position position="105"/>
    </location>
    <ligand>
        <name>NADPH</name>
        <dbReference type="ChEBI" id="CHEBI:57783"/>
    </ligand>
</feature>
<dbReference type="InterPro" id="IPR036291">
    <property type="entry name" value="NAD(P)-bd_dom_sf"/>
</dbReference>
<dbReference type="PANTHER" id="PTHR43331">
    <property type="entry name" value="HOMOSERINE DEHYDROGENASE"/>
    <property type="match status" value="1"/>
</dbReference>
<feature type="binding site" evidence="13">
    <location>
        <begin position="9"/>
        <end position="16"/>
    </location>
    <ligand>
        <name>NADP(+)</name>
        <dbReference type="ChEBI" id="CHEBI:58349"/>
    </ligand>
</feature>
<dbReference type="PROSITE" id="PS01042">
    <property type="entry name" value="HOMOSER_DHGENASE"/>
    <property type="match status" value="1"/>
</dbReference>
<dbReference type="NCBIfam" id="NF004976">
    <property type="entry name" value="PRK06349.1"/>
    <property type="match status" value="1"/>
</dbReference>
<dbReference type="Gene3D" id="3.30.360.10">
    <property type="entry name" value="Dihydrodipicolinate Reductase, domain 2"/>
    <property type="match status" value="1"/>
</dbReference>
<evidence type="ECO:0000256" key="3">
    <source>
        <dbReference type="ARBA" id="ARBA00006753"/>
    </source>
</evidence>
<dbReference type="PIRSF" id="PIRSF000098">
    <property type="entry name" value="Homoser_dehydrog"/>
    <property type="match status" value="1"/>
</dbReference>
<evidence type="ECO:0000313" key="19">
    <source>
        <dbReference type="Proteomes" id="UP000234775"/>
    </source>
</evidence>